<organism evidence="1 2">
    <name type="scientific">Paraburkholderia silviterrae</name>
    <dbReference type="NCBI Taxonomy" id="2528715"/>
    <lineage>
        <taxon>Bacteria</taxon>
        <taxon>Pseudomonadati</taxon>
        <taxon>Pseudomonadota</taxon>
        <taxon>Betaproteobacteria</taxon>
        <taxon>Burkholderiales</taxon>
        <taxon>Burkholderiaceae</taxon>
        <taxon>Paraburkholderia</taxon>
    </lineage>
</organism>
<comment type="caution">
    <text evidence="1">The sequence shown here is derived from an EMBL/GenBank/DDBJ whole genome shotgun (WGS) entry which is preliminary data.</text>
</comment>
<dbReference type="Proteomes" id="UP000295722">
    <property type="component" value="Unassembled WGS sequence"/>
</dbReference>
<accession>A0A4R5MFI3</accession>
<dbReference type="RefSeq" id="WP_133193082.1">
    <property type="nucleotide sequence ID" value="NZ_JBHUCW010000001.1"/>
</dbReference>
<gene>
    <name evidence="1" type="ORF">EYW47_01310</name>
</gene>
<dbReference type="EMBL" id="SMRP01000001">
    <property type="protein sequence ID" value="TDG26029.1"/>
    <property type="molecule type" value="Genomic_DNA"/>
</dbReference>
<evidence type="ECO:0000313" key="2">
    <source>
        <dbReference type="Proteomes" id="UP000295722"/>
    </source>
</evidence>
<sequence length="232" mass="25364">MKLEDRMRQSIRRRRGNVVLRTDVAGLGSQSQVTHALGVLVRNGELLRLGSGIYAKAGRDTSTHQVHPLVDFESLAREALQKLGVSGLSHLVRDYPGGSASGGALQEWVLETGKRRISRKLSLDGKTIALLGAQAGTGQRHAEPACLPLQLPTSGVARFVLDLAKQLEVAYEPHPMDRWAETVTRLAGDEVNPDSTADLLVALKRCGKLSTDEMATLMVNHLRERKQRVRPV</sequence>
<name>A0A4R5MFI3_9BURK</name>
<evidence type="ECO:0000313" key="1">
    <source>
        <dbReference type="EMBL" id="TDG26029.1"/>
    </source>
</evidence>
<dbReference type="OrthoDB" id="573467at2"/>
<keyword evidence="2" id="KW-1185">Reference proteome</keyword>
<protein>
    <submittedName>
        <fullName evidence="1">Uncharacterized protein</fullName>
    </submittedName>
</protein>
<reference evidence="1 2" key="1">
    <citation type="submission" date="2019-03" db="EMBL/GenBank/DDBJ databases">
        <title>Paraburkholderia sp. 4M-K11, isolated from subtropical forest soil.</title>
        <authorList>
            <person name="Gao Z.-H."/>
            <person name="Qiu L.-H."/>
        </authorList>
    </citation>
    <scope>NUCLEOTIDE SEQUENCE [LARGE SCALE GENOMIC DNA]</scope>
    <source>
        <strain evidence="1 2">4M-K11</strain>
    </source>
</reference>
<proteinExistence type="predicted"/>
<dbReference type="AlphaFoldDB" id="A0A4R5MFI3"/>